<dbReference type="InterPro" id="IPR036661">
    <property type="entry name" value="Luciferase-like_sf"/>
</dbReference>
<evidence type="ECO:0000313" key="5">
    <source>
        <dbReference type="Proteomes" id="UP000035366"/>
    </source>
</evidence>
<keyword evidence="5" id="KW-1185">Reference proteome</keyword>
<dbReference type="EMBL" id="CP011497">
    <property type="protein sequence ID" value="AKJ08807.1"/>
    <property type="molecule type" value="Genomic_DNA"/>
</dbReference>
<sequence>MRIGITYLGVSPTVDRESAREKYHEFLRQVEWAGDHDFSGIWITEHHFSGYSLSASPLLLLSRAAAAAPTLRIGTGILVLPLWEPVRLAADLGTLDTLSDGRLDIGIGRGYQPHEFQGFGRALDTSRDRFEEATDLLVRLLEGPVESYAGTYHSVDAPVTVLPRPVQTPRPPVWLAAVSPESTRFAVRRGFHLLGLALATPAELARQWRTAQDLAAEEGTGTDGLEYGVNRFVYCGTDPDGRRAAVREVARQIQTSRALAQGTVPAGGLPPLPARIDPADEALAAERLLAGSPDEIRKQLTELAEAGVTQVNAAFEYGALPAETAFASLRLFAEEVLPL</sequence>
<dbReference type="InterPro" id="IPR050766">
    <property type="entry name" value="Bact_Lucif_Oxidored"/>
</dbReference>
<dbReference type="RefSeq" id="WP_244189171.1">
    <property type="nucleotide sequence ID" value="NZ_CP011497.1"/>
</dbReference>
<dbReference type="PANTHER" id="PTHR30137:SF8">
    <property type="entry name" value="BLR5498 PROTEIN"/>
    <property type="match status" value="1"/>
</dbReference>
<dbReference type="Pfam" id="PF00296">
    <property type="entry name" value="Bac_luciferase"/>
    <property type="match status" value="1"/>
</dbReference>
<evidence type="ECO:0000256" key="2">
    <source>
        <dbReference type="ARBA" id="ARBA00023033"/>
    </source>
</evidence>
<keyword evidence="1" id="KW-0560">Oxidoreductase</keyword>
<accession>A0ABM5TCZ2</accession>
<evidence type="ECO:0000313" key="4">
    <source>
        <dbReference type="EMBL" id="AKJ08807.1"/>
    </source>
</evidence>
<dbReference type="CDD" id="cd00347">
    <property type="entry name" value="Flavin_utilizing_monoxygenases"/>
    <property type="match status" value="1"/>
</dbReference>
<dbReference type="Proteomes" id="UP000035366">
    <property type="component" value="Chromosome"/>
</dbReference>
<evidence type="ECO:0000256" key="1">
    <source>
        <dbReference type="ARBA" id="ARBA00023002"/>
    </source>
</evidence>
<name>A0ABM5TCZ2_9ACTN</name>
<gene>
    <name evidence="4" type="ORF">ABB07_01775</name>
</gene>
<dbReference type="SUPFAM" id="SSF51679">
    <property type="entry name" value="Bacterial luciferase-like"/>
    <property type="match status" value="1"/>
</dbReference>
<dbReference type="InterPro" id="IPR011251">
    <property type="entry name" value="Luciferase-like_dom"/>
</dbReference>
<evidence type="ECO:0000259" key="3">
    <source>
        <dbReference type="Pfam" id="PF00296"/>
    </source>
</evidence>
<dbReference type="PANTHER" id="PTHR30137">
    <property type="entry name" value="LUCIFERASE-LIKE MONOOXYGENASE"/>
    <property type="match status" value="1"/>
</dbReference>
<feature type="domain" description="Luciferase-like" evidence="3">
    <location>
        <begin position="8"/>
        <end position="310"/>
    </location>
</feature>
<keyword evidence="2" id="KW-0503">Monooxygenase</keyword>
<reference evidence="4 5" key="1">
    <citation type="journal article" date="2015" name="ISME J.">
        <title>Draft Genome Sequence of Streptomyces incarnatus NRRL8089, which Produces the Nucleoside Antibiotic Sinefungin.</title>
        <authorList>
            <person name="Oshima K."/>
            <person name="Hattori M."/>
            <person name="Shimizu H."/>
            <person name="Fukuda K."/>
            <person name="Nemoto M."/>
            <person name="Inagaki K."/>
            <person name="Tamura T."/>
        </authorList>
    </citation>
    <scope>NUCLEOTIDE SEQUENCE [LARGE SCALE GENOMIC DNA]</scope>
    <source>
        <strain evidence="4 5">NRRL 8089</strain>
    </source>
</reference>
<proteinExistence type="predicted"/>
<protein>
    <submittedName>
        <fullName evidence="4">Luciferase</fullName>
    </submittedName>
</protein>
<dbReference type="Gene3D" id="3.20.20.30">
    <property type="entry name" value="Luciferase-like domain"/>
    <property type="match status" value="1"/>
</dbReference>
<organism evidence="4 5">
    <name type="scientific">Streptomyces incarnatus</name>
    <dbReference type="NCBI Taxonomy" id="665007"/>
    <lineage>
        <taxon>Bacteria</taxon>
        <taxon>Bacillati</taxon>
        <taxon>Actinomycetota</taxon>
        <taxon>Actinomycetes</taxon>
        <taxon>Kitasatosporales</taxon>
        <taxon>Streptomycetaceae</taxon>
        <taxon>Streptomyces</taxon>
    </lineage>
</organism>